<keyword evidence="1" id="KW-1133">Transmembrane helix</keyword>
<evidence type="ECO:0000313" key="2">
    <source>
        <dbReference type="EMBL" id="ANE44004.1"/>
    </source>
</evidence>
<keyword evidence="1" id="KW-0812">Transmembrane</keyword>
<protein>
    <recommendedName>
        <fullName evidence="4">DUF805 domain-containing protein</fullName>
    </recommendedName>
</protein>
<feature type="transmembrane region" description="Helical" evidence="1">
    <location>
        <begin position="21"/>
        <end position="40"/>
    </location>
</feature>
<dbReference type="STRING" id="1182568.SU48_09695"/>
<dbReference type="OrthoDB" id="9812349at2"/>
<gene>
    <name evidence="2" type="ORF">SU48_09695</name>
</gene>
<sequence>MNEYLTVLRRFRDFSGRSRRREYWIFVLVNWVISFVLGFVDRQLGLDFGVEGLQIGILGGIFYLIFFVPSLAVDIRRLHDIGRSGWWYLIIFIPLAGAIWLLVLNVTDSEPVTNQWGPNPKGAAPVQSGAWG</sequence>
<name>A0A172TAN2_9DEIO</name>
<evidence type="ECO:0000256" key="1">
    <source>
        <dbReference type="SAM" id="Phobius"/>
    </source>
</evidence>
<dbReference type="InterPro" id="IPR008523">
    <property type="entry name" value="DUF805"/>
</dbReference>
<dbReference type="GO" id="GO:0005886">
    <property type="term" value="C:plasma membrane"/>
    <property type="evidence" value="ECO:0007669"/>
    <property type="project" value="TreeGrafter"/>
</dbReference>
<dbReference type="PANTHER" id="PTHR34980">
    <property type="entry name" value="INNER MEMBRANE PROTEIN-RELATED-RELATED"/>
    <property type="match status" value="1"/>
</dbReference>
<dbReference type="PATRIC" id="fig|1182568.3.peg.2020"/>
<dbReference type="AlphaFoldDB" id="A0A172TAN2"/>
<dbReference type="Proteomes" id="UP000077363">
    <property type="component" value="Chromosome"/>
</dbReference>
<evidence type="ECO:0008006" key="4">
    <source>
        <dbReference type="Google" id="ProtNLM"/>
    </source>
</evidence>
<accession>A0A172TAN2</accession>
<reference evidence="2 3" key="1">
    <citation type="submission" date="2015-01" db="EMBL/GenBank/DDBJ databases">
        <title>Deinococcus puniceus/DY1/ whole genome sequencing.</title>
        <authorList>
            <person name="Kim M.K."/>
            <person name="Srinivasan S."/>
            <person name="Lee J.-J."/>
        </authorList>
    </citation>
    <scope>NUCLEOTIDE SEQUENCE [LARGE SCALE GENOMIC DNA]</scope>
    <source>
        <strain evidence="2 3">DY1</strain>
    </source>
</reference>
<feature type="transmembrane region" description="Helical" evidence="1">
    <location>
        <begin position="52"/>
        <end position="73"/>
    </location>
</feature>
<evidence type="ECO:0000313" key="3">
    <source>
        <dbReference type="Proteomes" id="UP000077363"/>
    </source>
</evidence>
<dbReference type="RefSeq" id="WP_064015079.1">
    <property type="nucleotide sequence ID" value="NZ_CP011387.1"/>
</dbReference>
<organism evidence="2 3">
    <name type="scientific">Deinococcus puniceus</name>
    <dbReference type="NCBI Taxonomy" id="1182568"/>
    <lineage>
        <taxon>Bacteria</taxon>
        <taxon>Thermotogati</taxon>
        <taxon>Deinococcota</taxon>
        <taxon>Deinococci</taxon>
        <taxon>Deinococcales</taxon>
        <taxon>Deinococcaceae</taxon>
        <taxon>Deinococcus</taxon>
    </lineage>
</organism>
<dbReference type="EMBL" id="CP011387">
    <property type="protein sequence ID" value="ANE44004.1"/>
    <property type="molecule type" value="Genomic_DNA"/>
</dbReference>
<keyword evidence="1" id="KW-0472">Membrane</keyword>
<dbReference type="KEGG" id="dpu:SU48_09695"/>
<proteinExistence type="predicted"/>
<dbReference type="PANTHER" id="PTHR34980:SF2">
    <property type="entry name" value="INNER MEMBRANE PROTEIN YHAH-RELATED"/>
    <property type="match status" value="1"/>
</dbReference>
<feature type="transmembrane region" description="Helical" evidence="1">
    <location>
        <begin position="85"/>
        <end position="103"/>
    </location>
</feature>
<dbReference type="Pfam" id="PF05656">
    <property type="entry name" value="DUF805"/>
    <property type="match status" value="1"/>
</dbReference>
<keyword evidence="3" id="KW-1185">Reference proteome</keyword>